<protein>
    <submittedName>
        <fullName evidence="1">Heme-degrading monooxygenase HmoA</fullName>
    </submittedName>
</protein>
<comment type="caution">
    <text evidence="1">The sequence shown here is derived from an EMBL/GenBank/DDBJ whole genome shotgun (WGS) entry which is preliminary data.</text>
</comment>
<dbReference type="RefSeq" id="WP_306994215.1">
    <property type="nucleotide sequence ID" value="NZ_JAUSUT010000001.1"/>
</dbReference>
<dbReference type="GO" id="GO:0004497">
    <property type="term" value="F:monooxygenase activity"/>
    <property type="evidence" value="ECO:0007669"/>
    <property type="project" value="UniProtKB-KW"/>
</dbReference>
<evidence type="ECO:0000313" key="2">
    <source>
        <dbReference type="Proteomes" id="UP001229651"/>
    </source>
</evidence>
<organism evidence="1 2">
    <name type="scientific">Amycolatopsis thermophila</name>
    <dbReference type="NCBI Taxonomy" id="206084"/>
    <lineage>
        <taxon>Bacteria</taxon>
        <taxon>Bacillati</taxon>
        <taxon>Actinomycetota</taxon>
        <taxon>Actinomycetes</taxon>
        <taxon>Pseudonocardiales</taxon>
        <taxon>Pseudonocardiaceae</taxon>
        <taxon>Amycolatopsis</taxon>
    </lineage>
</organism>
<keyword evidence="1" id="KW-0560">Oxidoreductase</keyword>
<proteinExistence type="predicted"/>
<gene>
    <name evidence="1" type="ORF">FB470_004323</name>
</gene>
<dbReference type="Proteomes" id="UP001229651">
    <property type="component" value="Unassembled WGS sequence"/>
</dbReference>
<sequence>MAAPTRIPQTLTMMEACFTLAPGVEDEFWPAQERFGPIAAAAPGFRGVLGGPIANSSWLYFGGVFATPEDMDQWYHTRHHRAVQNKAYETWFNAYYIRKWRLPEDGEAVTGRVLVETSLARREPLSDNEMSSVLKLLDQALPAYGPRPFETLSGEFEPNPYQFVGPLEEAPQLAPVRYLLLTHWDSAEQASKWSASPELMTLGELGEVSTRTFIPIYHQPGERNYLTPDGMHRQWVRPA</sequence>
<dbReference type="Gene3D" id="3.30.70.100">
    <property type="match status" value="1"/>
</dbReference>
<dbReference type="EMBL" id="JAUSUT010000001">
    <property type="protein sequence ID" value="MDQ0380329.1"/>
    <property type="molecule type" value="Genomic_DNA"/>
</dbReference>
<accession>A0ABU0EYD4</accession>
<name>A0ABU0EYD4_9PSEU</name>
<dbReference type="SUPFAM" id="SSF54909">
    <property type="entry name" value="Dimeric alpha+beta barrel"/>
    <property type="match status" value="1"/>
</dbReference>
<evidence type="ECO:0000313" key="1">
    <source>
        <dbReference type="EMBL" id="MDQ0380329.1"/>
    </source>
</evidence>
<reference evidence="1 2" key="1">
    <citation type="submission" date="2023-07" db="EMBL/GenBank/DDBJ databases">
        <title>Sequencing the genomes of 1000 actinobacteria strains.</title>
        <authorList>
            <person name="Klenk H.-P."/>
        </authorList>
    </citation>
    <scope>NUCLEOTIDE SEQUENCE [LARGE SCALE GENOMIC DNA]</scope>
    <source>
        <strain evidence="1 2">DSM 45805</strain>
    </source>
</reference>
<dbReference type="InterPro" id="IPR011008">
    <property type="entry name" value="Dimeric_a/b-barrel"/>
</dbReference>
<keyword evidence="2" id="KW-1185">Reference proteome</keyword>
<keyword evidence="1" id="KW-0503">Monooxygenase</keyword>